<dbReference type="AlphaFoldDB" id="A0AAD5TTV6"/>
<evidence type="ECO:0000313" key="2">
    <source>
        <dbReference type="EMBL" id="KAJ3202905.1"/>
    </source>
</evidence>
<dbReference type="SUPFAM" id="SSF48452">
    <property type="entry name" value="TPR-like"/>
    <property type="match status" value="1"/>
</dbReference>
<sequence length="742" mass="83921">MQEEEEKIIPFSHKTLDVNDELLQKRAVGEEDHHPPIFTEKQTSQKSLNIDLSDPFFLKNSHQTSQEQNPDFIKTFQLKNKLSQSTSLIDLSTEDDNLNQQLPPLIPQLQPAQHPNIPFFDSSKFINPNYNSTNFFDNQTAISNPVNTDVISNNFTPQKMSDNQFGMFSDNHATGSADNLQKLNPSLQIGETETSLFNTNFNNGMQGIPLTSPLEPLSSVPANSSQDILQPTAYQQHPATPPNVIGNPSSLLFNSNVDPFANNHQNSVNYQIFSSNNSKAKQLIEIGNIQSSSFILDPKILALPTKKWLDVNIFSDIQRLDPIQDLIAKFFTLSERPQRKLLKFEDVQNLSEEAAFSKLFAAGSFRAAAQLVRSKIVNRSERMHPGKPDEICRLWYIRLLCLVQLKCWETAQYEMEKLGIYLEKDIDPAISVEQLELKSKNVKNPVVERPWTFESYPDIFPNRKGSMVSFELRNFHALWPSLKGNPQDSLNRLYSLVFICRKNSLNAKPQTINESINDSNFWITDSFLLWRIRELRLHLQIASCLVDLKQFKLSTQILTKVSNSVNRLTEKSIPMLTSVLQKFKIDTISAIGRCHLQSGNVAAAEVTFHSLERLLLGPDVPRIITNEKKLRVSRSSDMLSYRDPQSQANIDQKPPANFFDFPRLLLNRALLYLAIGENEIAANYFTALVTVEPSGMAVNNLAVAKLYTGDVGQAISFLESICVEKPNEAGICENLIFNLCTL</sequence>
<comment type="caution">
    <text evidence="2">The sequence shown here is derived from an EMBL/GenBank/DDBJ whole genome shotgun (WGS) entry which is preliminary data.</text>
</comment>
<organism evidence="2 3">
    <name type="scientific">Clydaea vesicula</name>
    <dbReference type="NCBI Taxonomy" id="447962"/>
    <lineage>
        <taxon>Eukaryota</taxon>
        <taxon>Fungi</taxon>
        <taxon>Fungi incertae sedis</taxon>
        <taxon>Chytridiomycota</taxon>
        <taxon>Chytridiomycota incertae sedis</taxon>
        <taxon>Chytridiomycetes</taxon>
        <taxon>Lobulomycetales</taxon>
        <taxon>Lobulomycetaceae</taxon>
        <taxon>Clydaea</taxon>
    </lineage>
</organism>
<proteinExistence type="predicted"/>
<protein>
    <submittedName>
        <fullName evidence="2">Trafficking protein particle complex subunit 12</fullName>
    </submittedName>
</protein>
<accession>A0AAD5TTV6</accession>
<dbReference type="EMBL" id="JADGJW010001504">
    <property type="protein sequence ID" value="KAJ3202905.1"/>
    <property type="molecule type" value="Genomic_DNA"/>
</dbReference>
<gene>
    <name evidence="2" type="primary">TRAPPC12</name>
    <name evidence="2" type="ORF">HK099_001698</name>
</gene>
<dbReference type="PANTHER" id="PTHR21581:SF6">
    <property type="entry name" value="TRAFFICKING PROTEIN PARTICLE COMPLEX SUBUNIT 12"/>
    <property type="match status" value="1"/>
</dbReference>
<name>A0AAD5TTV6_9FUNG</name>
<dbReference type="Gene3D" id="1.25.40.10">
    <property type="entry name" value="Tetratricopeptide repeat domain"/>
    <property type="match status" value="1"/>
</dbReference>
<reference evidence="2" key="1">
    <citation type="submission" date="2020-05" db="EMBL/GenBank/DDBJ databases">
        <title>Phylogenomic resolution of chytrid fungi.</title>
        <authorList>
            <person name="Stajich J.E."/>
            <person name="Amses K."/>
            <person name="Simmons R."/>
            <person name="Seto K."/>
            <person name="Myers J."/>
            <person name="Bonds A."/>
            <person name="Quandt C.A."/>
            <person name="Barry K."/>
            <person name="Liu P."/>
            <person name="Grigoriev I."/>
            <person name="Longcore J.E."/>
            <person name="James T.Y."/>
        </authorList>
    </citation>
    <scope>NUCLEOTIDE SEQUENCE</scope>
    <source>
        <strain evidence="2">JEL0476</strain>
    </source>
</reference>
<dbReference type="GO" id="GO:0005794">
    <property type="term" value="C:Golgi apparatus"/>
    <property type="evidence" value="ECO:0007669"/>
    <property type="project" value="TreeGrafter"/>
</dbReference>
<dbReference type="PROSITE" id="PS50005">
    <property type="entry name" value="TPR"/>
    <property type="match status" value="1"/>
</dbReference>
<dbReference type="Proteomes" id="UP001211065">
    <property type="component" value="Unassembled WGS sequence"/>
</dbReference>
<evidence type="ECO:0000313" key="3">
    <source>
        <dbReference type="Proteomes" id="UP001211065"/>
    </source>
</evidence>
<keyword evidence="3" id="KW-1185">Reference proteome</keyword>
<dbReference type="InterPro" id="IPR011990">
    <property type="entry name" value="TPR-like_helical_dom_sf"/>
</dbReference>
<feature type="repeat" description="TPR" evidence="1">
    <location>
        <begin position="662"/>
        <end position="695"/>
    </location>
</feature>
<dbReference type="GO" id="GO:0030008">
    <property type="term" value="C:TRAPP complex"/>
    <property type="evidence" value="ECO:0007669"/>
    <property type="project" value="TreeGrafter"/>
</dbReference>
<keyword evidence="1" id="KW-0802">TPR repeat</keyword>
<dbReference type="InterPro" id="IPR019734">
    <property type="entry name" value="TPR_rpt"/>
</dbReference>
<evidence type="ECO:0000256" key="1">
    <source>
        <dbReference type="PROSITE-ProRule" id="PRU00339"/>
    </source>
</evidence>
<feature type="non-terminal residue" evidence="2">
    <location>
        <position position="1"/>
    </location>
</feature>
<dbReference type="PANTHER" id="PTHR21581">
    <property type="entry name" value="D-ALANYL-D-ALANINE CARBOXYPEPTIDASE"/>
    <property type="match status" value="1"/>
</dbReference>